<keyword evidence="1" id="KW-0732">Signal</keyword>
<dbReference type="Proteomes" id="UP000654075">
    <property type="component" value="Unassembled WGS sequence"/>
</dbReference>
<evidence type="ECO:0000256" key="1">
    <source>
        <dbReference type="SAM" id="SignalP"/>
    </source>
</evidence>
<name>A0A813DGP9_POLGL</name>
<accession>A0A813DGP9</accession>
<protein>
    <submittedName>
        <fullName evidence="2">Uncharacterized protein</fullName>
    </submittedName>
</protein>
<evidence type="ECO:0000313" key="2">
    <source>
        <dbReference type="EMBL" id="CAE8585658.1"/>
    </source>
</evidence>
<dbReference type="EMBL" id="CAJNNV010001722">
    <property type="protein sequence ID" value="CAE8585658.1"/>
    <property type="molecule type" value="Genomic_DNA"/>
</dbReference>
<dbReference type="AlphaFoldDB" id="A0A813DGP9"/>
<proteinExistence type="predicted"/>
<sequence length="805" mass="87715">MVSFPHLALAAALGYAVHAELEVEICAELRQRSSNGTAPPLCGRRWGVTNEVNVRDYWSIHELRLFWDYQCTVEMTGGPMASRGPSVLVAEPVKDDTEDKAFDGNVKTKWSANCRTTLGGCPPRSVWLARDLGSQPLQRPDVTGRPFAGVKCLQIYQSPHILRQAYEIGLAVWTGEDENRFYAVIQTFTGLTGGGWHTRPPLEFGLWRVWNLVPTELPWEVPGLVMYEDLFCSQPINGTPISNGCRLPENCVSNGFAADRCDEFDPRGAFDGVIPVGQDWPEALPAKWVANCNRWFGCKAKSAWLGLDLLDKPKMIKCFRMFQSEAPAFVESVVLEAWTGSLWEEMIVVEAGPLRPQVWTGKGIPPDLGWRLASHVPLEGNWLVEDAAFFSVLDCGSSGPSQLPETLGPPAGPGRLRGEAVDSNPSLAPEEASVECRRGDTLRCPENAWDGRPLSIWGSECSPCRQGQAWTGQVYRNPQTVRCIWIKQSQHSHHRTANVRLDSWDGQNWVQKAMLVDIAGGTWDHAPRAISAGWRVLGVATTDKPWAVDALSFFSDAGCANEVTGGIPFASSSDKGNEAECAFRRIGTAAAGLALVQPASARVKCANAEQPGWVASCGITTQTGCMPGEAWAGLQWSGYQNQTGNVRCVRIWQNRDIGRQMPSVRLDYWDGMMFRQVSSTDGLGGGVWETFQRQPLAAWRLLAESGANGAGIGVSELEFYLSPSCEAASKVQPGRTNNAPVCSSYSSSHEVAAATGFRGGYGVVLGSESASHEPSLAFDGDLGSFWVDLAASGGLRRAWIGIEFL</sequence>
<feature type="chain" id="PRO_5032853606" evidence="1">
    <location>
        <begin position="20"/>
        <end position="805"/>
    </location>
</feature>
<feature type="signal peptide" evidence="1">
    <location>
        <begin position="1"/>
        <end position="19"/>
    </location>
</feature>
<keyword evidence="3" id="KW-1185">Reference proteome</keyword>
<organism evidence="2 3">
    <name type="scientific">Polarella glacialis</name>
    <name type="common">Dinoflagellate</name>
    <dbReference type="NCBI Taxonomy" id="89957"/>
    <lineage>
        <taxon>Eukaryota</taxon>
        <taxon>Sar</taxon>
        <taxon>Alveolata</taxon>
        <taxon>Dinophyceae</taxon>
        <taxon>Suessiales</taxon>
        <taxon>Suessiaceae</taxon>
        <taxon>Polarella</taxon>
    </lineage>
</organism>
<feature type="non-terminal residue" evidence="2">
    <location>
        <position position="1"/>
    </location>
</feature>
<reference evidence="2" key="1">
    <citation type="submission" date="2021-02" db="EMBL/GenBank/DDBJ databases">
        <authorList>
            <person name="Dougan E. K."/>
            <person name="Rhodes N."/>
            <person name="Thang M."/>
            <person name="Chan C."/>
        </authorList>
    </citation>
    <scope>NUCLEOTIDE SEQUENCE</scope>
</reference>
<gene>
    <name evidence="2" type="ORF">PGLA1383_LOCUS4563</name>
</gene>
<evidence type="ECO:0000313" key="3">
    <source>
        <dbReference type="Proteomes" id="UP000654075"/>
    </source>
</evidence>
<comment type="caution">
    <text evidence="2">The sequence shown here is derived from an EMBL/GenBank/DDBJ whole genome shotgun (WGS) entry which is preliminary data.</text>
</comment>